<dbReference type="EC" id="3.6.1.1" evidence="3"/>
<comment type="cofactor">
    <cofactor evidence="1">
        <name>Mn(2+)</name>
        <dbReference type="ChEBI" id="CHEBI:29035"/>
    </cofactor>
</comment>
<dbReference type="InterPro" id="IPR001667">
    <property type="entry name" value="DDH_dom"/>
</dbReference>
<dbReference type="InterPro" id="IPR038222">
    <property type="entry name" value="DHHA2_dom_sf"/>
</dbReference>
<comment type="caution">
    <text evidence="11">The sequence shown here is derived from an EMBL/GenBank/DDBJ whole genome shotgun (WGS) entry which is preliminary data.</text>
</comment>
<feature type="domain" description="CBS" evidence="10">
    <location>
        <begin position="79"/>
        <end position="139"/>
    </location>
</feature>
<keyword evidence="6" id="KW-0464">Manganese</keyword>
<dbReference type="InterPro" id="IPR046342">
    <property type="entry name" value="CBS_dom_sf"/>
</dbReference>
<dbReference type="SUPFAM" id="SSF64182">
    <property type="entry name" value="DHH phosphoesterases"/>
    <property type="match status" value="1"/>
</dbReference>
<dbReference type="PROSITE" id="PS51371">
    <property type="entry name" value="CBS"/>
    <property type="match status" value="2"/>
</dbReference>
<dbReference type="Pfam" id="PF02833">
    <property type="entry name" value="DHHA2"/>
    <property type="match status" value="1"/>
</dbReference>
<evidence type="ECO:0000256" key="2">
    <source>
        <dbReference type="ARBA" id="ARBA00011643"/>
    </source>
</evidence>
<protein>
    <recommendedName>
        <fullName evidence="3">inorganic diphosphatase</fullName>
        <ecNumber evidence="3">3.6.1.1</ecNumber>
    </recommendedName>
    <alternativeName>
        <fullName evidence="7">Pyrophosphate phospho-hydrolase</fullName>
    </alternativeName>
</protein>
<dbReference type="SMART" id="SM01131">
    <property type="entry name" value="DHHA2"/>
    <property type="match status" value="1"/>
</dbReference>
<dbReference type="SUPFAM" id="SSF54631">
    <property type="entry name" value="CBS-domain pair"/>
    <property type="match status" value="1"/>
</dbReference>
<dbReference type="EMBL" id="JAINWA010000003">
    <property type="protein sequence ID" value="MCD1655464.1"/>
    <property type="molecule type" value="Genomic_DNA"/>
</dbReference>
<dbReference type="InterPro" id="IPR038763">
    <property type="entry name" value="DHH_sf"/>
</dbReference>
<name>A0AAE3EIQ9_9SPIR</name>
<dbReference type="Gene3D" id="3.90.1640.10">
    <property type="entry name" value="inorganic pyrophosphatase (n-terminal core)"/>
    <property type="match status" value="2"/>
</dbReference>
<evidence type="ECO:0000256" key="8">
    <source>
        <dbReference type="ARBA" id="ARBA00047820"/>
    </source>
</evidence>
<dbReference type="Gene3D" id="3.10.310.20">
    <property type="entry name" value="DHHA2 domain"/>
    <property type="match status" value="1"/>
</dbReference>
<gene>
    <name evidence="11" type="ORF">K7J14_12240</name>
</gene>
<comment type="subunit">
    <text evidence="2">Homohexamer.</text>
</comment>
<dbReference type="PANTHER" id="PTHR12112">
    <property type="entry name" value="BNIP - RELATED"/>
    <property type="match status" value="1"/>
</dbReference>
<evidence type="ECO:0000256" key="7">
    <source>
        <dbReference type="ARBA" id="ARBA00032535"/>
    </source>
</evidence>
<dbReference type="GO" id="GO:0005737">
    <property type="term" value="C:cytoplasm"/>
    <property type="evidence" value="ECO:0007669"/>
    <property type="project" value="InterPro"/>
</dbReference>
<keyword evidence="4" id="KW-0479">Metal-binding</keyword>
<dbReference type="InterPro" id="IPR000644">
    <property type="entry name" value="CBS_dom"/>
</dbReference>
<accession>A0AAE3EIQ9</accession>
<dbReference type="InterPro" id="IPR010766">
    <property type="entry name" value="DRTGG"/>
</dbReference>
<keyword evidence="9" id="KW-0129">CBS domain</keyword>
<dbReference type="InterPro" id="IPR004097">
    <property type="entry name" value="DHHA2"/>
</dbReference>
<evidence type="ECO:0000259" key="10">
    <source>
        <dbReference type="PROSITE" id="PS51371"/>
    </source>
</evidence>
<dbReference type="Pfam" id="PF01368">
    <property type="entry name" value="DHH"/>
    <property type="match status" value="1"/>
</dbReference>
<evidence type="ECO:0000256" key="5">
    <source>
        <dbReference type="ARBA" id="ARBA00022801"/>
    </source>
</evidence>
<sequence>MKPNTHQRRVYIIGHRNPDTDSVVSAAAYAALKQAQGQADYHAARAGKPTPQTEYIFNRFKVPLPEFLADLVPKVAYHYKPNIRTIGEGTSLWEAMEVLEKNEIRALPVVDGEGRYHSLLHYSSFAQKILKMINPQQKTVIQTSIDLLSSVLHTQALVVRNEKEVRKSPIVIAAAEFDTFKEHLGAHIPANTIVITGNRKDIQEHAIESGVRALIITNGNMISKELRSRAEERDVSVLISPYDTASTALLIIYSMPVTCMSNAAVKPVSRNDTTRKVAPLLANSPGKSLPVVDDSGAVIGVISESDLYGDPNIELIMVDHNEQSQAIEGVEHYRILEIIDHHRLGNPPSREPITFINKPVGATSTIITTLYQEQRIPIRPEIASILLCGILADTLVLQSATTTQIDRSAAEYLSNITNLDIETLGKDLLNAASNISGRTEEDLIGQDMKEYAEGEYSFTVSQIEVEDPHEILGRKKAFIENLEARRQRGGHLFSALLVTDITELSSLLLVAGDSGFEQSMGLPKMEDSVYVLRDVVSRKKQLMPILSEITERFRDER</sequence>
<evidence type="ECO:0000256" key="1">
    <source>
        <dbReference type="ARBA" id="ARBA00001936"/>
    </source>
</evidence>
<organism evidence="11 12">
    <name type="scientific">Teretinema zuelzerae</name>
    <dbReference type="NCBI Taxonomy" id="156"/>
    <lineage>
        <taxon>Bacteria</taxon>
        <taxon>Pseudomonadati</taxon>
        <taxon>Spirochaetota</taxon>
        <taxon>Spirochaetia</taxon>
        <taxon>Spirochaetales</taxon>
        <taxon>Treponemataceae</taxon>
        <taxon>Teretinema</taxon>
    </lineage>
</organism>
<dbReference type="RefSeq" id="WP_230756673.1">
    <property type="nucleotide sequence ID" value="NZ_JAINWA010000003.1"/>
</dbReference>
<evidence type="ECO:0000256" key="4">
    <source>
        <dbReference type="ARBA" id="ARBA00022723"/>
    </source>
</evidence>
<dbReference type="NCBIfam" id="NF011443">
    <property type="entry name" value="PRK14869.1-5"/>
    <property type="match status" value="1"/>
</dbReference>
<dbReference type="PANTHER" id="PTHR12112:SF22">
    <property type="entry name" value="MANGANESE-DEPENDENT INORGANIC PYROPHOSPHATASE-RELATED"/>
    <property type="match status" value="1"/>
</dbReference>
<evidence type="ECO:0000256" key="6">
    <source>
        <dbReference type="ARBA" id="ARBA00023211"/>
    </source>
</evidence>
<dbReference type="Pfam" id="PF00571">
    <property type="entry name" value="CBS"/>
    <property type="match status" value="2"/>
</dbReference>
<dbReference type="SMART" id="SM00116">
    <property type="entry name" value="CBS"/>
    <property type="match status" value="2"/>
</dbReference>
<dbReference type="SUPFAM" id="SSF75138">
    <property type="entry name" value="HprK N-terminal domain-like"/>
    <property type="match status" value="1"/>
</dbReference>
<dbReference type="NCBIfam" id="NF011445">
    <property type="entry name" value="PRK14869.2-1"/>
    <property type="match status" value="1"/>
</dbReference>
<evidence type="ECO:0000256" key="3">
    <source>
        <dbReference type="ARBA" id="ARBA00012146"/>
    </source>
</evidence>
<dbReference type="Gene3D" id="3.40.1390.20">
    <property type="entry name" value="HprK N-terminal domain-like"/>
    <property type="match status" value="1"/>
</dbReference>
<dbReference type="InterPro" id="IPR028979">
    <property type="entry name" value="Ser_kin/Pase_Hpr-like_N_sf"/>
</dbReference>
<reference evidence="11" key="1">
    <citation type="submission" date="2021-08" db="EMBL/GenBank/DDBJ databases">
        <title>Comparative analyses of Brucepasteria parasyntrophica and Teretinema zuelzerae.</title>
        <authorList>
            <person name="Song Y."/>
            <person name="Brune A."/>
        </authorList>
    </citation>
    <scope>NUCLEOTIDE SEQUENCE</scope>
    <source>
        <strain evidence="11">DSM 1903</strain>
    </source>
</reference>
<dbReference type="GO" id="GO:0004427">
    <property type="term" value="F:inorganic diphosphate phosphatase activity"/>
    <property type="evidence" value="ECO:0007669"/>
    <property type="project" value="UniProtKB-EC"/>
</dbReference>
<comment type="catalytic activity">
    <reaction evidence="8">
        <text>diphosphate + H2O = 2 phosphate + H(+)</text>
        <dbReference type="Rhea" id="RHEA:24576"/>
        <dbReference type="ChEBI" id="CHEBI:15377"/>
        <dbReference type="ChEBI" id="CHEBI:15378"/>
        <dbReference type="ChEBI" id="CHEBI:33019"/>
        <dbReference type="ChEBI" id="CHEBI:43474"/>
        <dbReference type="EC" id="3.6.1.1"/>
    </reaction>
</comment>
<evidence type="ECO:0000313" key="11">
    <source>
        <dbReference type="EMBL" id="MCD1655464.1"/>
    </source>
</evidence>
<dbReference type="Pfam" id="PF07085">
    <property type="entry name" value="DRTGG"/>
    <property type="match status" value="1"/>
</dbReference>
<dbReference type="Proteomes" id="UP001198163">
    <property type="component" value="Unassembled WGS sequence"/>
</dbReference>
<proteinExistence type="predicted"/>
<dbReference type="GO" id="GO:0046872">
    <property type="term" value="F:metal ion binding"/>
    <property type="evidence" value="ECO:0007669"/>
    <property type="project" value="UniProtKB-KW"/>
</dbReference>
<feature type="domain" description="CBS" evidence="10">
    <location>
        <begin position="260"/>
        <end position="317"/>
    </location>
</feature>
<evidence type="ECO:0000313" key="12">
    <source>
        <dbReference type="Proteomes" id="UP001198163"/>
    </source>
</evidence>
<keyword evidence="12" id="KW-1185">Reference proteome</keyword>
<dbReference type="NCBIfam" id="NF011442">
    <property type="entry name" value="PRK14869.1-4"/>
    <property type="match status" value="1"/>
</dbReference>
<keyword evidence="5 11" id="KW-0378">Hydrolase</keyword>
<evidence type="ECO:0000256" key="9">
    <source>
        <dbReference type="PROSITE-ProRule" id="PRU00703"/>
    </source>
</evidence>
<dbReference type="AlphaFoldDB" id="A0AAE3EIQ9"/>